<dbReference type="SUPFAM" id="SSF49777">
    <property type="entry name" value="PEBP-like"/>
    <property type="match status" value="1"/>
</dbReference>
<evidence type="ECO:0008006" key="3">
    <source>
        <dbReference type="Google" id="ProtNLM"/>
    </source>
</evidence>
<dbReference type="InterPro" id="IPR005247">
    <property type="entry name" value="YbhB_YbcL/LppC-like"/>
</dbReference>
<dbReference type="Gene3D" id="3.90.280.10">
    <property type="entry name" value="PEBP-like"/>
    <property type="match status" value="1"/>
</dbReference>
<sequence>MIISSSAFAAGQVIPDIYGCRGRDVNPPLETKEVPAKAKSLVLLVDDPDAPAGDWTHWLVWNISPQITSIEADSIPLDGVIGLNDFGDNRYGGPCPPAGTHRYQFKVYALDAILNLPTTTRKPELLPAMAGHILDQAILIGTYSH</sequence>
<dbReference type="AlphaFoldDB" id="A0A1J4TBV9"/>
<comment type="caution">
    <text evidence="1">The sequence shown here is derived from an EMBL/GenBank/DDBJ whole genome shotgun (WGS) entry which is preliminary data.</text>
</comment>
<protein>
    <recommendedName>
        <fullName evidence="3">Phosphatidylethanolamine-binding protein</fullName>
    </recommendedName>
</protein>
<dbReference type="Proteomes" id="UP000182860">
    <property type="component" value="Unassembled WGS sequence"/>
</dbReference>
<proteinExistence type="predicted"/>
<dbReference type="PANTHER" id="PTHR30289:SF1">
    <property type="entry name" value="PEBP (PHOSPHATIDYLETHANOLAMINE-BINDING PROTEIN) FAMILY PROTEIN"/>
    <property type="match status" value="1"/>
</dbReference>
<organism evidence="1 2">
    <name type="scientific">Candidatus Falkowbacteria bacterium CG1_02_41_21</name>
    <dbReference type="NCBI Taxonomy" id="1805147"/>
    <lineage>
        <taxon>Bacteria</taxon>
        <taxon>Candidatus Falkowiibacteriota</taxon>
    </lineage>
</organism>
<gene>
    <name evidence="1" type="ORF">AUJ35_00380</name>
</gene>
<evidence type="ECO:0000313" key="1">
    <source>
        <dbReference type="EMBL" id="OIO08379.1"/>
    </source>
</evidence>
<dbReference type="NCBIfam" id="TIGR00481">
    <property type="entry name" value="YbhB/YbcL family Raf kinase inhibitor-like protein"/>
    <property type="match status" value="1"/>
</dbReference>
<dbReference type="EMBL" id="MNUV01000008">
    <property type="protein sequence ID" value="OIO08379.1"/>
    <property type="molecule type" value="Genomic_DNA"/>
</dbReference>
<name>A0A1J4TBV9_9BACT</name>
<dbReference type="InterPro" id="IPR008914">
    <property type="entry name" value="PEBP"/>
</dbReference>
<dbReference type="InterPro" id="IPR036610">
    <property type="entry name" value="PEBP-like_sf"/>
</dbReference>
<dbReference type="PANTHER" id="PTHR30289">
    <property type="entry name" value="UNCHARACTERIZED PROTEIN YBCL-RELATED"/>
    <property type="match status" value="1"/>
</dbReference>
<dbReference type="Pfam" id="PF01161">
    <property type="entry name" value="PBP"/>
    <property type="match status" value="1"/>
</dbReference>
<reference evidence="1 2" key="1">
    <citation type="journal article" date="2016" name="Environ. Microbiol.">
        <title>Genomic resolution of a cold subsurface aquifer community provides metabolic insights for novel microbes adapted to high CO concentrations.</title>
        <authorList>
            <person name="Probst A.J."/>
            <person name="Castelle C.J."/>
            <person name="Singh A."/>
            <person name="Brown C.T."/>
            <person name="Anantharaman K."/>
            <person name="Sharon I."/>
            <person name="Hug L.A."/>
            <person name="Burstein D."/>
            <person name="Emerson J.B."/>
            <person name="Thomas B.C."/>
            <person name="Banfield J.F."/>
        </authorList>
    </citation>
    <scope>NUCLEOTIDE SEQUENCE [LARGE SCALE GENOMIC DNA]</scope>
    <source>
        <strain evidence="1">CG1_02_41_21</strain>
    </source>
</reference>
<accession>A0A1J4TBV9</accession>
<dbReference type="CDD" id="cd00865">
    <property type="entry name" value="PEBP_bact_arch"/>
    <property type="match status" value="1"/>
</dbReference>
<evidence type="ECO:0000313" key="2">
    <source>
        <dbReference type="Proteomes" id="UP000182860"/>
    </source>
</evidence>